<organism evidence="1 2">
    <name type="scientific">Pontibacter qinzhouensis</name>
    <dbReference type="NCBI Taxonomy" id="2603253"/>
    <lineage>
        <taxon>Bacteria</taxon>
        <taxon>Pseudomonadati</taxon>
        <taxon>Bacteroidota</taxon>
        <taxon>Cytophagia</taxon>
        <taxon>Cytophagales</taxon>
        <taxon>Hymenobacteraceae</taxon>
        <taxon>Pontibacter</taxon>
    </lineage>
</organism>
<keyword evidence="2" id="KW-1185">Reference proteome</keyword>
<dbReference type="EMBL" id="VRTY01000085">
    <property type="protein sequence ID" value="TXK33842.1"/>
    <property type="molecule type" value="Genomic_DNA"/>
</dbReference>
<comment type="caution">
    <text evidence="1">The sequence shown here is derived from an EMBL/GenBank/DDBJ whole genome shotgun (WGS) entry which is preliminary data.</text>
</comment>
<gene>
    <name evidence="1" type="ORF">FVR03_18330</name>
</gene>
<evidence type="ECO:0000313" key="2">
    <source>
        <dbReference type="Proteomes" id="UP000321926"/>
    </source>
</evidence>
<reference evidence="1 2" key="1">
    <citation type="submission" date="2019-08" db="EMBL/GenBank/DDBJ databases">
        <authorList>
            <person name="Shi S."/>
        </authorList>
    </citation>
    <scope>NUCLEOTIDE SEQUENCE [LARGE SCALE GENOMIC DNA]</scope>
    <source>
        <strain evidence="1 2">GY10130</strain>
    </source>
</reference>
<evidence type="ECO:0000313" key="1">
    <source>
        <dbReference type="EMBL" id="TXK33842.1"/>
    </source>
</evidence>
<protein>
    <submittedName>
        <fullName evidence="1">Uncharacterized protein</fullName>
    </submittedName>
</protein>
<dbReference type="AlphaFoldDB" id="A0A5C8J8S8"/>
<accession>A0A5C8J8S8</accession>
<proteinExistence type="predicted"/>
<dbReference type="Proteomes" id="UP000321926">
    <property type="component" value="Unassembled WGS sequence"/>
</dbReference>
<name>A0A5C8J8S8_9BACT</name>
<sequence>MYQRALSHQRHRHGQLPLPGPYQSAEFWLLKFRIFNPDTNGKSKPDHVLDSWYATTILEKYLLKEGKAFYYPIKSSRKVDYAAG</sequence>